<dbReference type="EMBL" id="QNUK01000048">
    <property type="protein sequence ID" value="KAF5905161.1"/>
    <property type="molecule type" value="Genomic_DNA"/>
</dbReference>
<dbReference type="AlphaFoldDB" id="A0A8J4X822"/>
<gene>
    <name evidence="1" type="ORF">DAT39_005091</name>
</gene>
<protein>
    <submittedName>
        <fullName evidence="1">Uncharacterized protein</fullName>
    </submittedName>
</protein>
<evidence type="ECO:0000313" key="1">
    <source>
        <dbReference type="EMBL" id="KAF5905161.1"/>
    </source>
</evidence>
<dbReference type="Proteomes" id="UP000727407">
    <property type="component" value="Unassembled WGS sequence"/>
</dbReference>
<comment type="caution">
    <text evidence="1">The sequence shown here is derived from an EMBL/GenBank/DDBJ whole genome shotgun (WGS) entry which is preliminary data.</text>
</comment>
<proteinExistence type="predicted"/>
<keyword evidence="2" id="KW-1185">Reference proteome</keyword>
<sequence length="59" mass="6287">MDPTVKEENCARDVSWGGLKCCDLRVCQSSEAVRAGARGSVQAQVIKNSECKASASRTV</sequence>
<name>A0A8J4X822_CLAMG</name>
<reference evidence="1" key="1">
    <citation type="submission" date="2020-07" db="EMBL/GenBank/DDBJ databases">
        <title>Clarias magur genome sequencing, assembly and annotation.</title>
        <authorList>
            <person name="Kushwaha B."/>
            <person name="Kumar R."/>
            <person name="Das P."/>
            <person name="Joshi C.G."/>
            <person name="Kumar D."/>
            <person name="Nagpure N.S."/>
            <person name="Pandey M."/>
            <person name="Agarwal S."/>
            <person name="Srivastava S."/>
            <person name="Singh M."/>
            <person name="Sahoo L."/>
            <person name="Jayasankar P."/>
            <person name="Meher P.K."/>
            <person name="Koringa P.G."/>
            <person name="Iquebal M.A."/>
            <person name="Das S.P."/>
            <person name="Bit A."/>
            <person name="Patnaik S."/>
            <person name="Patel N."/>
            <person name="Shah T.M."/>
            <person name="Hinsu A."/>
            <person name="Jena J.K."/>
        </authorList>
    </citation>
    <scope>NUCLEOTIDE SEQUENCE</scope>
    <source>
        <strain evidence="1">CIFAMagur01</strain>
        <tissue evidence="1">Testis</tissue>
    </source>
</reference>
<evidence type="ECO:0000313" key="2">
    <source>
        <dbReference type="Proteomes" id="UP000727407"/>
    </source>
</evidence>
<accession>A0A8J4X822</accession>
<organism evidence="1 2">
    <name type="scientific">Clarias magur</name>
    <name type="common">Asian catfish</name>
    <name type="synonym">Macropteronotus magur</name>
    <dbReference type="NCBI Taxonomy" id="1594786"/>
    <lineage>
        <taxon>Eukaryota</taxon>
        <taxon>Metazoa</taxon>
        <taxon>Chordata</taxon>
        <taxon>Craniata</taxon>
        <taxon>Vertebrata</taxon>
        <taxon>Euteleostomi</taxon>
        <taxon>Actinopterygii</taxon>
        <taxon>Neopterygii</taxon>
        <taxon>Teleostei</taxon>
        <taxon>Ostariophysi</taxon>
        <taxon>Siluriformes</taxon>
        <taxon>Clariidae</taxon>
        <taxon>Clarias</taxon>
    </lineage>
</organism>